<reference evidence="1 2" key="1">
    <citation type="journal article" date="2021" name="Hortic Res">
        <title>High-quality reference genome and annotation aids understanding of berry development for evergreen blueberry (Vaccinium darrowii).</title>
        <authorList>
            <person name="Yu J."/>
            <person name="Hulse-Kemp A.M."/>
            <person name="Babiker E."/>
            <person name="Staton M."/>
        </authorList>
    </citation>
    <scope>NUCLEOTIDE SEQUENCE [LARGE SCALE GENOMIC DNA]</scope>
    <source>
        <strain evidence="2">cv. NJ 8807/NJ 8810</strain>
        <tissue evidence="1">Young leaf</tissue>
    </source>
</reference>
<accession>A0ACB7Y3H2</accession>
<protein>
    <submittedName>
        <fullName evidence="1">Uncharacterized protein</fullName>
    </submittedName>
</protein>
<name>A0ACB7Y3H2_9ERIC</name>
<dbReference type="EMBL" id="CM037155">
    <property type="protein sequence ID" value="KAH7848022.1"/>
    <property type="molecule type" value="Genomic_DNA"/>
</dbReference>
<dbReference type="Proteomes" id="UP000828048">
    <property type="component" value="Chromosome 5"/>
</dbReference>
<comment type="caution">
    <text evidence="1">The sequence shown here is derived from an EMBL/GenBank/DDBJ whole genome shotgun (WGS) entry which is preliminary data.</text>
</comment>
<proteinExistence type="predicted"/>
<evidence type="ECO:0000313" key="2">
    <source>
        <dbReference type="Proteomes" id="UP000828048"/>
    </source>
</evidence>
<keyword evidence="2" id="KW-1185">Reference proteome</keyword>
<sequence>MDRRITKHFHIPAASLGIIPIVFIIVLIPVYDRFVIPFLRRITGHPYGITHLQRIGIGIVLNCLSTAVAGIVEVKREEVARKHNRVDSIPLIQPLPISVFWLSFQYFVAVVADVFSYVGLLEFYYSQAPRGIKSLSTCFLWVSIALGYYLSTVTVNIVNNATKNITSSRGWLAGNNLNRNRLNLFYWLLSILSFLNFLVYLFLAMRYKYMPLAQKGTSTSTNKVSNEDNKEPEDVEVHMGEVME</sequence>
<organism evidence="1 2">
    <name type="scientific">Vaccinium darrowii</name>
    <dbReference type="NCBI Taxonomy" id="229202"/>
    <lineage>
        <taxon>Eukaryota</taxon>
        <taxon>Viridiplantae</taxon>
        <taxon>Streptophyta</taxon>
        <taxon>Embryophyta</taxon>
        <taxon>Tracheophyta</taxon>
        <taxon>Spermatophyta</taxon>
        <taxon>Magnoliopsida</taxon>
        <taxon>eudicotyledons</taxon>
        <taxon>Gunneridae</taxon>
        <taxon>Pentapetalae</taxon>
        <taxon>asterids</taxon>
        <taxon>Ericales</taxon>
        <taxon>Ericaceae</taxon>
        <taxon>Vaccinioideae</taxon>
        <taxon>Vaccinieae</taxon>
        <taxon>Vaccinium</taxon>
    </lineage>
</organism>
<gene>
    <name evidence="1" type="ORF">Vadar_032908</name>
</gene>
<evidence type="ECO:0000313" key="1">
    <source>
        <dbReference type="EMBL" id="KAH7848022.1"/>
    </source>
</evidence>